<accession>A0A1D3CU70</accession>
<dbReference type="AlphaFoldDB" id="A0A1D3CU70"/>
<feature type="region of interest" description="Disordered" evidence="1">
    <location>
        <begin position="44"/>
        <end position="65"/>
    </location>
</feature>
<evidence type="ECO:0000313" key="3">
    <source>
        <dbReference type="Proteomes" id="UP000095192"/>
    </source>
</evidence>
<reference evidence="2 3" key="1">
    <citation type="journal article" date="2016" name="BMC Genomics">
        <title>Comparative genomics reveals Cyclospora cayetanensis possesses coccidia-like metabolism and invasion components but unique surface antigens.</title>
        <authorList>
            <person name="Liu S."/>
            <person name="Wang L."/>
            <person name="Zheng H."/>
            <person name="Xu Z."/>
            <person name="Roellig D.M."/>
            <person name="Li N."/>
            <person name="Frace M.A."/>
            <person name="Tang K."/>
            <person name="Arrowood M.J."/>
            <person name="Moss D.M."/>
            <person name="Zhang L."/>
            <person name="Feng Y."/>
            <person name="Xiao L."/>
        </authorList>
    </citation>
    <scope>NUCLEOTIDE SEQUENCE [LARGE SCALE GENOMIC DNA]</scope>
    <source>
        <strain evidence="2 3">CHN_HEN01</strain>
    </source>
</reference>
<protein>
    <submittedName>
        <fullName evidence="2">Uncharacterized protein</fullName>
    </submittedName>
</protein>
<gene>
    <name evidence="2" type="ORF">cyc_08688</name>
</gene>
<feature type="compositionally biased region" description="Low complexity" evidence="1">
    <location>
        <begin position="102"/>
        <end position="113"/>
    </location>
</feature>
<dbReference type="InParanoid" id="A0A1D3CU70"/>
<name>A0A1D3CU70_9EIME</name>
<evidence type="ECO:0000313" key="2">
    <source>
        <dbReference type="EMBL" id="OEH74745.1"/>
    </source>
</evidence>
<dbReference type="VEuPathDB" id="ToxoDB:LOC34622561"/>
<dbReference type="Proteomes" id="UP000095192">
    <property type="component" value="Unassembled WGS sequence"/>
</dbReference>
<dbReference type="VEuPathDB" id="ToxoDB:cyc_08688"/>
<evidence type="ECO:0000256" key="1">
    <source>
        <dbReference type="SAM" id="MobiDB-lite"/>
    </source>
</evidence>
<proteinExistence type="predicted"/>
<organism evidence="2 3">
    <name type="scientific">Cyclospora cayetanensis</name>
    <dbReference type="NCBI Taxonomy" id="88456"/>
    <lineage>
        <taxon>Eukaryota</taxon>
        <taxon>Sar</taxon>
        <taxon>Alveolata</taxon>
        <taxon>Apicomplexa</taxon>
        <taxon>Conoidasida</taxon>
        <taxon>Coccidia</taxon>
        <taxon>Eucoccidiorida</taxon>
        <taxon>Eimeriorina</taxon>
        <taxon>Eimeriidae</taxon>
        <taxon>Cyclospora</taxon>
    </lineage>
</organism>
<dbReference type="EMBL" id="JROU02001946">
    <property type="protein sequence ID" value="OEH74745.1"/>
    <property type="molecule type" value="Genomic_DNA"/>
</dbReference>
<keyword evidence="3" id="KW-1185">Reference proteome</keyword>
<feature type="region of interest" description="Disordered" evidence="1">
    <location>
        <begin position="91"/>
        <end position="113"/>
    </location>
</feature>
<sequence length="113" mass="12696">MLIFQPYPTGGLRMSSKLTSKLHRGDLGPDLDNGEAAELDIENSRQEAQELQEEEATNPVGFPGSWRHDAYVGHSELYYDSSHDNAYFSTIPHRRSSHEQQAHQQAAQGRFGP</sequence>
<comment type="caution">
    <text evidence="2">The sequence shown here is derived from an EMBL/GenBank/DDBJ whole genome shotgun (WGS) entry which is preliminary data.</text>
</comment>